<dbReference type="InterPro" id="IPR027275">
    <property type="entry name" value="PRC-brl_dom"/>
</dbReference>
<dbReference type="AlphaFoldDB" id="A0A5D4GRT9"/>
<feature type="domain" description="PRC-barrel" evidence="1">
    <location>
        <begin position="98"/>
        <end position="164"/>
    </location>
</feature>
<evidence type="ECO:0000313" key="2">
    <source>
        <dbReference type="EMBL" id="TYR31068.1"/>
    </source>
</evidence>
<dbReference type="Proteomes" id="UP000323258">
    <property type="component" value="Unassembled WGS sequence"/>
</dbReference>
<reference evidence="2 3" key="2">
    <citation type="submission" date="2019-09" db="EMBL/GenBank/DDBJ databases">
        <title>Mesorhizobium sp. MaA-C15 isolated from Microcystis aeruginosa.</title>
        <authorList>
            <person name="Jeong S.E."/>
            <person name="Jin H.M."/>
            <person name="Jeon C.O."/>
        </authorList>
    </citation>
    <scope>NUCLEOTIDE SEQUENCE [LARGE SCALE GENOMIC DNA]</scope>
    <source>
        <strain evidence="2 3">MaA-C15</strain>
    </source>
</reference>
<evidence type="ECO:0000259" key="1">
    <source>
        <dbReference type="Pfam" id="PF05239"/>
    </source>
</evidence>
<dbReference type="Gene3D" id="2.30.30.240">
    <property type="entry name" value="PRC-barrel domain"/>
    <property type="match status" value="1"/>
</dbReference>
<comment type="caution">
    <text evidence="2">The sequence shown here is derived from an EMBL/GenBank/DDBJ whole genome shotgun (WGS) entry which is preliminary data.</text>
</comment>
<keyword evidence="3" id="KW-1185">Reference proteome</keyword>
<reference evidence="2 3" key="1">
    <citation type="submission" date="2019-08" db="EMBL/GenBank/DDBJ databases">
        <authorList>
            <person name="Seo Y.L."/>
        </authorList>
    </citation>
    <scope>NUCLEOTIDE SEQUENCE [LARGE SCALE GENOMIC DNA]</scope>
    <source>
        <strain evidence="2 3">MaA-C15</strain>
    </source>
</reference>
<dbReference type="Pfam" id="PF05239">
    <property type="entry name" value="PRC"/>
    <property type="match status" value="1"/>
</dbReference>
<dbReference type="SUPFAM" id="SSF50346">
    <property type="entry name" value="PRC-barrel domain"/>
    <property type="match status" value="1"/>
</dbReference>
<organism evidence="2 3">
    <name type="scientific">Neoaquamicrobium microcysteis</name>
    <dbReference type="NCBI Taxonomy" id="2682781"/>
    <lineage>
        <taxon>Bacteria</taxon>
        <taxon>Pseudomonadati</taxon>
        <taxon>Pseudomonadota</taxon>
        <taxon>Alphaproteobacteria</taxon>
        <taxon>Hyphomicrobiales</taxon>
        <taxon>Phyllobacteriaceae</taxon>
        <taxon>Neoaquamicrobium</taxon>
    </lineage>
</organism>
<gene>
    <name evidence="2" type="ORF">FY036_16705</name>
</gene>
<protein>
    <submittedName>
        <fullName evidence="2">PRC-barrel domain containing protein</fullName>
    </submittedName>
</protein>
<dbReference type="InterPro" id="IPR011033">
    <property type="entry name" value="PRC_barrel-like_sf"/>
</dbReference>
<name>A0A5D4GRT9_9HYPH</name>
<sequence>MVGADIHASIVHRDAADCLTQACGVTQGRYRRSRANFWRFRAFRPCNSKRSDDMFSRRIPIALAATGLMAGAAFAQSTWVEIDDRVQVPAFSATADQVDDWDVYDAAGTEIGEVEEVVGPDASTPTALVVDFEGNGGYADQDVVIPIDQFSLENNRLVLNADPAAVSSMEIWTD</sequence>
<dbReference type="EMBL" id="VSZS01000065">
    <property type="protein sequence ID" value="TYR31068.1"/>
    <property type="molecule type" value="Genomic_DNA"/>
</dbReference>
<accession>A0A5D4GRT9</accession>
<evidence type="ECO:0000313" key="3">
    <source>
        <dbReference type="Proteomes" id="UP000323258"/>
    </source>
</evidence>
<proteinExistence type="predicted"/>